<keyword evidence="6" id="KW-0067">ATP-binding</keyword>
<comment type="similarity">
    <text evidence="2">Belongs to the ABC transporter superfamily. ABCC family. Conjugate transporter (TC 3.A.1.208) subfamily.</text>
</comment>
<dbReference type="EMBL" id="JARKIE010000090">
    <property type="protein sequence ID" value="KAJ7687099.1"/>
    <property type="molecule type" value="Genomic_DNA"/>
</dbReference>
<keyword evidence="8" id="KW-0472">Membrane</keyword>
<feature type="chain" id="PRO_5042240306" description="ABC transmembrane type-1 domain-containing protein" evidence="9">
    <location>
        <begin position="18"/>
        <end position="101"/>
    </location>
</feature>
<dbReference type="GO" id="GO:0016020">
    <property type="term" value="C:membrane"/>
    <property type="evidence" value="ECO:0007669"/>
    <property type="project" value="UniProtKB-SubCell"/>
</dbReference>
<evidence type="ECO:0000256" key="3">
    <source>
        <dbReference type="ARBA" id="ARBA00022448"/>
    </source>
</evidence>
<name>A0AAD7DCB5_MYCRO</name>
<dbReference type="PANTHER" id="PTHR24223:SF456">
    <property type="entry name" value="MULTIDRUG RESISTANCE-ASSOCIATED PROTEIN LETHAL(2)03659"/>
    <property type="match status" value="1"/>
</dbReference>
<evidence type="ECO:0000256" key="8">
    <source>
        <dbReference type="ARBA" id="ARBA00023136"/>
    </source>
</evidence>
<dbReference type="GO" id="GO:0140359">
    <property type="term" value="F:ABC-type transporter activity"/>
    <property type="evidence" value="ECO:0007669"/>
    <property type="project" value="InterPro"/>
</dbReference>
<dbReference type="InterPro" id="IPR050173">
    <property type="entry name" value="ABC_transporter_C-like"/>
</dbReference>
<keyword evidence="5" id="KW-0547">Nucleotide-binding</keyword>
<keyword evidence="12" id="KW-1185">Reference proteome</keyword>
<sequence length="101" mass="11112">MAVGLFCVIILASICQHQFFFRSMTTSVLMHTAPTGALYRHAVALTPKARMHLSNSAMLNHVSTNVSRINACAQWFRAAWTAPIQVTVCLIILLIEVLTLG</sequence>
<evidence type="ECO:0000256" key="7">
    <source>
        <dbReference type="ARBA" id="ARBA00022989"/>
    </source>
</evidence>
<dbReference type="PROSITE" id="PS50929">
    <property type="entry name" value="ABC_TM1F"/>
    <property type="match status" value="1"/>
</dbReference>
<reference evidence="11" key="1">
    <citation type="submission" date="2023-03" db="EMBL/GenBank/DDBJ databases">
        <title>Massive genome expansion in bonnet fungi (Mycena s.s.) driven by repeated elements and novel gene families across ecological guilds.</title>
        <authorList>
            <consortium name="Lawrence Berkeley National Laboratory"/>
            <person name="Harder C.B."/>
            <person name="Miyauchi S."/>
            <person name="Viragh M."/>
            <person name="Kuo A."/>
            <person name="Thoen E."/>
            <person name="Andreopoulos B."/>
            <person name="Lu D."/>
            <person name="Skrede I."/>
            <person name="Drula E."/>
            <person name="Henrissat B."/>
            <person name="Morin E."/>
            <person name="Kohler A."/>
            <person name="Barry K."/>
            <person name="LaButti K."/>
            <person name="Morin E."/>
            <person name="Salamov A."/>
            <person name="Lipzen A."/>
            <person name="Mereny Z."/>
            <person name="Hegedus B."/>
            <person name="Baldrian P."/>
            <person name="Stursova M."/>
            <person name="Weitz H."/>
            <person name="Taylor A."/>
            <person name="Grigoriev I.V."/>
            <person name="Nagy L.G."/>
            <person name="Martin F."/>
            <person name="Kauserud H."/>
        </authorList>
    </citation>
    <scope>NUCLEOTIDE SEQUENCE</scope>
    <source>
        <strain evidence="11">CBHHK067</strain>
    </source>
</reference>
<gene>
    <name evidence="11" type="ORF">B0H17DRAFT_1203770</name>
</gene>
<comment type="caution">
    <text evidence="11">The sequence shown here is derived from an EMBL/GenBank/DDBJ whole genome shotgun (WGS) entry which is preliminary data.</text>
</comment>
<accession>A0AAD7DCB5</accession>
<evidence type="ECO:0000256" key="9">
    <source>
        <dbReference type="SAM" id="SignalP"/>
    </source>
</evidence>
<evidence type="ECO:0000256" key="6">
    <source>
        <dbReference type="ARBA" id="ARBA00022840"/>
    </source>
</evidence>
<evidence type="ECO:0000256" key="4">
    <source>
        <dbReference type="ARBA" id="ARBA00022692"/>
    </source>
</evidence>
<keyword evidence="9" id="KW-0732">Signal</keyword>
<dbReference type="AlphaFoldDB" id="A0AAD7DCB5"/>
<feature type="domain" description="ABC transmembrane type-1" evidence="10">
    <location>
        <begin position="1"/>
        <end position="101"/>
    </location>
</feature>
<dbReference type="InterPro" id="IPR011527">
    <property type="entry name" value="ABC1_TM_dom"/>
</dbReference>
<dbReference type="InterPro" id="IPR036640">
    <property type="entry name" value="ABC1_TM_sf"/>
</dbReference>
<evidence type="ECO:0000313" key="11">
    <source>
        <dbReference type="EMBL" id="KAJ7687099.1"/>
    </source>
</evidence>
<evidence type="ECO:0000256" key="2">
    <source>
        <dbReference type="ARBA" id="ARBA00009726"/>
    </source>
</evidence>
<dbReference type="PANTHER" id="PTHR24223">
    <property type="entry name" value="ATP-BINDING CASSETTE SUB-FAMILY C"/>
    <property type="match status" value="1"/>
</dbReference>
<dbReference type="Proteomes" id="UP001221757">
    <property type="component" value="Unassembled WGS sequence"/>
</dbReference>
<keyword evidence="7" id="KW-1133">Transmembrane helix</keyword>
<dbReference type="GO" id="GO:0005524">
    <property type="term" value="F:ATP binding"/>
    <property type="evidence" value="ECO:0007669"/>
    <property type="project" value="UniProtKB-KW"/>
</dbReference>
<organism evidence="11 12">
    <name type="scientific">Mycena rosella</name>
    <name type="common">Pink bonnet</name>
    <name type="synonym">Agaricus rosellus</name>
    <dbReference type="NCBI Taxonomy" id="1033263"/>
    <lineage>
        <taxon>Eukaryota</taxon>
        <taxon>Fungi</taxon>
        <taxon>Dikarya</taxon>
        <taxon>Basidiomycota</taxon>
        <taxon>Agaricomycotina</taxon>
        <taxon>Agaricomycetes</taxon>
        <taxon>Agaricomycetidae</taxon>
        <taxon>Agaricales</taxon>
        <taxon>Marasmiineae</taxon>
        <taxon>Mycenaceae</taxon>
        <taxon>Mycena</taxon>
    </lineage>
</organism>
<comment type="subcellular location">
    <subcellularLocation>
        <location evidence="1">Membrane</location>
        <topology evidence="1">Multi-pass membrane protein</topology>
    </subcellularLocation>
</comment>
<proteinExistence type="inferred from homology"/>
<keyword evidence="3" id="KW-0813">Transport</keyword>
<protein>
    <recommendedName>
        <fullName evidence="10">ABC transmembrane type-1 domain-containing protein</fullName>
    </recommendedName>
</protein>
<dbReference type="Gene3D" id="1.20.1560.10">
    <property type="entry name" value="ABC transporter type 1, transmembrane domain"/>
    <property type="match status" value="1"/>
</dbReference>
<keyword evidence="4" id="KW-0812">Transmembrane</keyword>
<evidence type="ECO:0000256" key="1">
    <source>
        <dbReference type="ARBA" id="ARBA00004141"/>
    </source>
</evidence>
<evidence type="ECO:0000259" key="10">
    <source>
        <dbReference type="PROSITE" id="PS50929"/>
    </source>
</evidence>
<feature type="signal peptide" evidence="9">
    <location>
        <begin position="1"/>
        <end position="17"/>
    </location>
</feature>
<evidence type="ECO:0000256" key="5">
    <source>
        <dbReference type="ARBA" id="ARBA00022741"/>
    </source>
</evidence>
<evidence type="ECO:0000313" key="12">
    <source>
        <dbReference type="Proteomes" id="UP001221757"/>
    </source>
</evidence>